<evidence type="ECO:0000313" key="1">
    <source>
        <dbReference type="EMBL" id="GAH21558.1"/>
    </source>
</evidence>
<dbReference type="EMBL" id="BARU01003213">
    <property type="protein sequence ID" value="GAH21558.1"/>
    <property type="molecule type" value="Genomic_DNA"/>
</dbReference>
<reference evidence="1" key="1">
    <citation type="journal article" date="2014" name="Front. Microbiol.">
        <title>High frequency of phylogenetically diverse reductive dehalogenase-homologous genes in deep subseafloor sedimentary metagenomes.</title>
        <authorList>
            <person name="Kawai M."/>
            <person name="Futagami T."/>
            <person name="Toyoda A."/>
            <person name="Takaki Y."/>
            <person name="Nishi S."/>
            <person name="Hori S."/>
            <person name="Arai W."/>
            <person name="Tsubouchi T."/>
            <person name="Morono Y."/>
            <person name="Uchiyama I."/>
            <person name="Ito T."/>
            <person name="Fujiyama A."/>
            <person name="Inagaki F."/>
            <person name="Takami H."/>
        </authorList>
    </citation>
    <scope>NUCLEOTIDE SEQUENCE</scope>
    <source>
        <strain evidence="1">Expedition CK06-06</strain>
    </source>
</reference>
<proteinExistence type="predicted"/>
<sequence length="68" mass="8288">MYLNPTPVLKACIPLNILREVWEEVYSERADKERLEIFLPKEYLKIQKSLNYTRLDDYKVLNKKKEEK</sequence>
<accession>X1FLB7</accession>
<dbReference type="AlphaFoldDB" id="X1FLB7"/>
<gene>
    <name evidence="1" type="ORF">S03H2_07085</name>
</gene>
<comment type="caution">
    <text evidence="1">The sequence shown here is derived from an EMBL/GenBank/DDBJ whole genome shotgun (WGS) entry which is preliminary data.</text>
</comment>
<name>X1FLB7_9ZZZZ</name>
<organism evidence="1">
    <name type="scientific">marine sediment metagenome</name>
    <dbReference type="NCBI Taxonomy" id="412755"/>
    <lineage>
        <taxon>unclassified sequences</taxon>
        <taxon>metagenomes</taxon>
        <taxon>ecological metagenomes</taxon>
    </lineage>
</organism>
<protein>
    <submittedName>
        <fullName evidence="1">Uncharacterized protein</fullName>
    </submittedName>
</protein>